<dbReference type="GO" id="GO:0008841">
    <property type="term" value="F:dihydrofolate synthase activity"/>
    <property type="evidence" value="ECO:0007669"/>
    <property type="project" value="UniProtKB-EC"/>
</dbReference>
<evidence type="ECO:0000256" key="20">
    <source>
        <dbReference type="ARBA" id="ARBA00047808"/>
    </source>
</evidence>
<evidence type="ECO:0000256" key="5">
    <source>
        <dbReference type="ARBA" id="ARBA00008276"/>
    </source>
</evidence>
<protein>
    <recommendedName>
        <fullName evidence="9">Dihydrofolate synthase/folylpolyglutamate synthase</fullName>
        <ecNumber evidence="7">6.3.2.12</ecNumber>
        <ecNumber evidence="8">6.3.2.17</ecNumber>
    </recommendedName>
    <alternativeName>
        <fullName evidence="18">Folylpoly-gamma-glutamate synthetase-dihydrofolate synthetase</fullName>
    </alternativeName>
    <alternativeName>
        <fullName evidence="16">Folylpolyglutamate synthetase</fullName>
    </alternativeName>
    <alternativeName>
        <fullName evidence="17">Tetrahydrofolylpolyglutamate synthase</fullName>
    </alternativeName>
</protein>
<comment type="catalytic activity">
    <reaction evidence="19">
        <text>(6S)-5,6,7,8-tetrahydrofolyl-(gamma-L-Glu)(n) + L-glutamate + ATP = (6S)-5,6,7,8-tetrahydrofolyl-(gamma-L-Glu)(n+1) + ADP + phosphate + H(+)</text>
        <dbReference type="Rhea" id="RHEA:10580"/>
        <dbReference type="Rhea" id="RHEA-COMP:14738"/>
        <dbReference type="Rhea" id="RHEA-COMP:14740"/>
        <dbReference type="ChEBI" id="CHEBI:15378"/>
        <dbReference type="ChEBI" id="CHEBI:29985"/>
        <dbReference type="ChEBI" id="CHEBI:30616"/>
        <dbReference type="ChEBI" id="CHEBI:43474"/>
        <dbReference type="ChEBI" id="CHEBI:141005"/>
        <dbReference type="ChEBI" id="CHEBI:456216"/>
        <dbReference type="EC" id="6.3.2.17"/>
    </reaction>
</comment>
<dbReference type="PIRSF" id="PIRSF001563">
    <property type="entry name" value="Folylpolyglu_synth"/>
    <property type="match status" value="1"/>
</dbReference>
<dbReference type="InterPro" id="IPR001645">
    <property type="entry name" value="Folylpolyglutamate_synth"/>
</dbReference>
<evidence type="ECO:0000256" key="3">
    <source>
        <dbReference type="ARBA" id="ARBA00004799"/>
    </source>
</evidence>
<dbReference type="InterPro" id="IPR018109">
    <property type="entry name" value="Folylpolyglutamate_synth_CS"/>
</dbReference>
<comment type="catalytic activity">
    <reaction evidence="22">
        <text>7,8-dihydropteroate + L-glutamate + ATP = 7,8-dihydrofolate + ADP + phosphate + H(+)</text>
        <dbReference type="Rhea" id="RHEA:23584"/>
        <dbReference type="ChEBI" id="CHEBI:15378"/>
        <dbReference type="ChEBI" id="CHEBI:17839"/>
        <dbReference type="ChEBI" id="CHEBI:29985"/>
        <dbReference type="ChEBI" id="CHEBI:30616"/>
        <dbReference type="ChEBI" id="CHEBI:43474"/>
        <dbReference type="ChEBI" id="CHEBI:57451"/>
        <dbReference type="ChEBI" id="CHEBI:456216"/>
        <dbReference type="EC" id="6.3.2.12"/>
    </reaction>
</comment>
<dbReference type="EC" id="6.3.2.17" evidence="8"/>
<sequence>MSYSRAIEYLYGLQKHGMKFGLDNIRKLMSAFDNPQRSFRSVHVAGTNGKGSTSAMIASILKTAGLRTGLFSSPHLVSFTERIRINGEEISESDVISLAEEVRTAAERTEDFSPTFFEVVTTMAFLHFRKMGVEWAVIETGLGGRLDATNIIIPEVSVITRIGLDHCEFLGKTLAEIASEKTGIIKTGVPVVSALQEAAAIKVIEKASKERGSMLYTHGESFMAEVVSESLDGISFSYRGEGCYEDLDVPLAGRYQADNASMAMKTVEILMAKYPRMKCDIRRGLSTVQWPGRLEIINDEPPVLIDGAHNPQAATALSEYLGKTALKKYKRIILVAGVMGDKDVEGILDPLLPVASKILFTAPAYGRSALPERLAALATAKGYESIVVSNVAEAVKKAEELCIPGDLIVITGSFYTIGEAKEFFGNKGVLTKLRE</sequence>
<dbReference type="AlphaFoldDB" id="A0A2U3QGS8"/>
<evidence type="ECO:0000256" key="4">
    <source>
        <dbReference type="ARBA" id="ARBA00005150"/>
    </source>
</evidence>
<keyword evidence="14" id="KW-0460">Magnesium</keyword>
<evidence type="ECO:0000256" key="22">
    <source>
        <dbReference type="ARBA" id="ARBA00049161"/>
    </source>
</evidence>
<comment type="pathway">
    <text evidence="3">Cofactor biosynthesis; tetrahydrofolate biosynthesis; 7,8-dihydrofolate from 2-amino-4-hydroxy-6-hydroxymethyl-7,8-dihydropteridine diphosphate and 4-aminobenzoate: step 2/2.</text>
</comment>
<feature type="domain" description="Mur ligase central" evidence="25">
    <location>
        <begin position="44"/>
        <end position="265"/>
    </location>
</feature>
<dbReference type="InterPro" id="IPR004101">
    <property type="entry name" value="Mur_ligase_C"/>
</dbReference>
<dbReference type="InterPro" id="IPR036615">
    <property type="entry name" value="Mur_ligase_C_dom_sf"/>
</dbReference>
<evidence type="ECO:0000256" key="14">
    <source>
        <dbReference type="ARBA" id="ARBA00022842"/>
    </source>
</evidence>
<dbReference type="Pfam" id="PF08245">
    <property type="entry name" value="Mur_ligase_M"/>
    <property type="match status" value="1"/>
</dbReference>
<evidence type="ECO:0000256" key="13">
    <source>
        <dbReference type="ARBA" id="ARBA00022840"/>
    </source>
</evidence>
<proteinExistence type="inferred from homology"/>
<evidence type="ECO:0000259" key="25">
    <source>
        <dbReference type="Pfam" id="PF08245"/>
    </source>
</evidence>
<dbReference type="GO" id="GO:0005737">
    <property type="term" value="C:cytoplasm"/>
    <property type="evidence" value="ECO:0007669"/>
    <property type="project" value="TreeGrafter"/>
</dbReference>
<reference evidence="27" key="1">
    <citation type="submission" date="2018-03" db="EMBL/GenBank/DDBJ databases">
        <authorList>
            <person name="Zecchin S."/>
        </authorList>
    </citation>
    <scope>NUCLEOTIDE SEQUENCE [LARGE SCALE GENOMIC DNA]</scope>
</reference>
<keyword evidence="13 23" id="KW-0067">ATP-binding</keyword>
<dbReference type="PANTHER" id="PTHR11136">
    <property type="entry name" value="FOLYLPOLYGLUTAMATE SYNTHASE-RELATED"/>
    <property type="match status" value="1"/>
</dbReference>
<evidence type="ECO:0000256" key="19">
    <source>
        <dbReference type="ARBA" id="ARBA00047493"/>
    </source>
</evidence>
<dbReference type="Pfam" id="PF02875">
    <property type="entry name" value="Mur_ligase_C"/>
    <property type="match status" value="1"/>
</dbReference>
<dbReference type="Gene3D" id="3.40.1190.10">
    <property type="entry name" value="Mur-like, catalytic domain"/>
    <property type="match status" value="1"/>
</dbReference>
<evidence type="ECO:0000256" key="9">
    <source>
        <dbReference type="ARBA" id="ARBA00019357"/>
    </source>
</evidence>
<evidence type="ECO:0000256" key="18">
    <source>
        <dbReference type="ARBA" id="ARBA00032510"/>
    </source>
</evidence>
<evidence type="ECO:0000256" key="21">
    <source>
        <dbReference type="ARBA" id="ARBA00049035"/>
    </source>
</evidence>
<evidence type="ECO:0000259" key="24">
    <source>
        <dbReference type="Pfam" id="PF02875"/>
    </source>
</evidence>
<keyword evidence="11" id="KW-0479">Metal-binding</keyword>
<dbReference type="GO" id="GO:0046872">
    <property type="term" value="F:metal ion binding"/>
    <property type="evidence" value="ECO:0007669"/>
    <property type="project" value="UniProtKB-KW"/>
</dbReference>
<dbReference type="PROSITE" id="PS01011">
    <property type="entry name" value="FOLYLPOLYGLU_SYNT_1"/>
    <property type="match status" value="1"/>
</dbReference>
<keyword evidence="12 23" id="KW-0547">Nucleotide-binding</keyword>
<dbReference type="GO" id="GO:0046656">
    <property type="term" value="P:folic acid biosynthetic process"/>
    <property type="evidence" value="ECO:0007669"/>
    <property type="project" value="UniProtKB-KW"/>
</dbReference>
<evidence type="ECO:0000256" key="17">
    <source>
        <dbReference type="ARBA" id="ARBA00030592"/>
    </source>
</evidence>
<evidence type="ECO:0000256" key="8">
    <source>
        <dbReference type="ARBA" id="ARBA00013025"/>
    </source>
</evidence>
<dbReference type="NCBIfam" id="TIGR01499">
    <property type="entry name" value="folC"/>
    <property type="match status" value="1"/>
</dbReference>
<evidence type="ECO:0000256" key="15">
    <source>
        <dbReference type="ARBA" id="ARBA00022909"/>
    </source>
</evidence>
<keyword evidence="27" id="KW-1185">Reference proteome</keyword>
<dbReference type="GO" id="GO:0005524">
    <property type="term" value="F:ATP binding"/>
    <property type="evidence" value="ECO:0007669"/>
    <property type="project" value="UniProtKB-KW"/>
</dbReference>
<comment type="cofactor">
    <cofactor evidence="1">
        <name>Mg(2+)</name>
        <dbReference type="ChEBI" id="CHEBI:18420"/>
    </cofactor>
</comment>
<dbReference type="PROSITE" id="PS01012">
    <property type="entry name" value="FOLYLPOLYGLU_SYNT_2"/>
    <property type="match status" value="1"/>
</dbReference>
<feature type="domain" description="Mur ligase C-terminal" evidence="24">
    <location>
        <begin position="292"/>
        <end position="414"/>
    </location>
</feature>
<evidence type="ECO:0000256" key="10">
    <source>
        <dbReference type="ARBA" id="ARBA00022598"/>
    </source>
</evidence>
<organism evidence="26 27">
    <name type="scientific">Candidatus Sulfobium mesophilum</name>
    <dbReference type="NCBI Taxonomy" id="2016548"/>
    <lineage>
        <taxon>Bacteria</taxon>
        <taxon>Pseudomonadati</taxon>
        <taxon>Nitrospirota</taxon>
        <taxon>Nitrospiria</taxon>
        <taxon>Nitrospirales</taxon>
        <taxon>Nitrospiraceae</taxon>
        <taxon>Candidatus Sulfobium</taxon>
    </lineage>
</organism>
<evidence type="ECO:0000256" key="11">
    <source>
        <dbReference type="ARBA" id="ARBA00022723"/>
    </source>
</evidence>
<keyword evidence="15" id="KW-0289">Folate biosynthesis</keyword>
<evidence type="ECO:0000313" key="27">
    <source>
        <dbReference type="Proteomes" id="UP000245125"/>
    </source>
</evidence>
<name>A0A2U3QGS8_9BACT</name>
<dbReference type="InterPro" id="IPR013221">
    <property type="entry name" value="Mur_ligase_cen"/>
</dbReference>
<dbReference type="SUPFAM" id="SSF53623">
    <property type="entry name" value="MurD-like peptide ligases, catalytic domain"/>
    <property type="match status" value="1"/>
</dbReference>
<dbReference type="OrthoDB" id="9809356at2"/>
<dbReference type="PANTHER" id="PTHR11136:SF0">
    <property type="entry name" value="DIHYDROFOLATE SYNTHETASE-RELATED"/>
    <property type="match status" value="1"/>
</dbReference>
<dbReference type="EC" id="6.3.2.12" evidence="7"/>
<evidence type="ECO:0000256" key="1">
    <source>
        <dbReference type="ARBA" id="ARBA00001946"/>
    </source>
</evidence>
<keyword evidence="10 23" id="KW-0436">Ligase</keyword>
<comment type="similarity">
    <text evidence="5 23">Belongs to the folylpolyglutamate synthase family.</text>
</comment>
<gene>
    <name evidence="26" type="primary">folC</name>
    <name evidence="26" type="ORF">NBG4_30031</name>
</gene>
<evidence type="ECO:0000256" key="23">
    <source>
        <dbReference type="PIRNR" id="PIRNR001563"/>
    </source>
</evidence>
<dbReference type="InterPro" id="IPR036565">
    <property type="entry name" value="Mur-like_cat_sf"/>
</dbReference>
<comment type="subunit">
    <text evidence="6">Monomer.</text>
</comment>
<dbReference type="Gene3D" id="3.90.190.20">
    <property type="entry name" value="Mur ligase, C-terminal domain"/>
    <property type="match status" value="1"/>
</dbReference>
<comment type="catalytic activity">
    <reaction evidence="21">
        <text>(6R)-5,10-methylenetetrahydrofolyl-(gamma-L-Glu)(n) + L-glutamate + ATP = (6R)-5,10-methylenetetrahydrofolyl-(gamma-L-Glu)(n+1) + ADP + phosphate + H(+)</text>
        <dbReference type="Rhea" id="RHEA:51912"/>
        <dbReference type="Rhea" id="RHEA-COMP:13257"/>
        <dbReference type="Rhea" id="RHEA-COMP:13258"/>
        <dbReference type="ChEBI" id="CHEBI:15378"/>
        <dbReference type="ChEBI" id="CHEBI:29985"/>
        <dbReference type="ChEBI" id="CHEBI:30616"/>
        <dbReference type="ChEBI" id="CHEBI:43474"/>
        <dbReference type="ChEBI" id="CHEBI:136572"/>
        <dbReference type="ChEBI" id="CHEBI:456216"/>
        <dbReference type="EC" id="6.3.2.17"/>
    </reaction>
</comment>
<dbReference type="EMBL" id="OUUY01000075">
    <property type="protein sequence ID" value="SPQ00637.1"/>
    <property type="molecule type" value="Genomic_DNA"/>
</dbReference>
<comment type="catalytic activity">
    <reaction evidence="20">
        <text>10-formyltetrahydrofolyl-(gamma-L-Glu)(n) + L-glutamate + ATP = 10-formyltetrahydrofolyl-(gamma-L-Glu)(n+1) + ADP + phosphate + H(+)</text>
        <dbReference type="Rhea" id="RHEA:51904"/>
        <dbReference type="Rhea" id="RHEA-COMP:13088"/>
        <dbReference type="Rhea" id="RHEA-COMP:14300"/>
        <dbReference type="ChEBI" id="CHEBI:15378"/>
        <dbReference type="ChEBI" id="CHEBI:29985"/>
        <dbReference type="ChEBI" id="CHEBI:30616"/>
        <dbReference type="ChEBI" id="CHEBI:43474"/>
        <dbReference type="ChEBI" id="CHEBI:134413"/>
        <dbReference type="ChEBI" id="CHEBI:456216"/>
        <dbReference type="EC" id="6.3.2.17"/>
    </reaction>
</comment>
<dbReference type="Proteomes" id="UP000245125">
    <property type="component" value="Unassembled WGS sequence"/>
</dbReference>
<evidence type="ECO:0000256" key="7">
    <source>
        <dbReference type="ARBA" id="ARBA00013023"/>
    </source>
</evidence>
<evidence type="ECO:0000256" key="16">
    <source>
        <dbReference type="ARBA" id="ARBA00030048"/>
    </source>
</evidence>
<dbReference type="FunFam" id="3.40.1190.10:FF:000004">
    <property type="entry name" value="Dihydrofolate synthase/folylpolyglutamate synthase"/>
    <property type="match status" value="1"/>
</dbReference>
<accession>A0A2U3QGS8</accession>
<dbReference type="SUPFAM" id="SSF53244">
    <property type="entry name" value="MurD-like peptide ligases, peptide-binding domain"/>
    <property type="match status" value="1"/>
</dbReference>
<comment type="function">
    <text evidence="2">Functions in two distinct reactions of the de novo folate biosynthetic pathway. Catalyzes the addition of a glutamate residue to dihydropteroate (7,8-dihydropteroate or H2Pte) to form dihydrofolate (7,8-dihydrofolate monoglutamate or H2Pte-Glu). Also catalyzes successive additions of L-glutamate to tetrahydrofolate or 10-formyltetrahydrofolate or 5,10-methylenetetrahydrofolate, leading to folylpolyglutamate derivatives.</text>
</comment>
<evidence type="ECO:0000313" key="26">
    <source>
        <dbReference type="EMBL" id="SPQ00637.1"/>
    </source>
</evidence>
<evidence type="ECO:0000256" key="6">
    <source>
        <dbReference type="ARBA" id="ARBA00011245"/>
    </source>
</evidence>
<evidence type="ECO:0000256" key="2">
    <source>
        <dbReference type="ARBA" id="ARBA00002714"/>
    </source>
</evidence>
<comment type="pathway">
    <text evidence="4">Cofactor biosynthesis; tetrahydrofolylpolyglutamate biosynthesis.</text>
</comment>
<evidence type="ECO:0000256" key="12">
    <source>
        <dbReference type="ARBA" id="ARBA00022741"/>
    </source>
</evidence>
<dbReference type="GO" id="GO:0004326">
    <property type="term" value="F:tetrahydrofolylpolyglutamate synthase activity"/>
    <property type="evidence" value="ECO:0007669"/>
    <property type="project" value="UniProtKB-EC"/>
</dbReference>